<gene>
    <name evidence="1" type="ORF">MM171A00971_0010</name>
    <name evidence="2" type="ORF">MM171B02681_0009</name>
</gene>
<reference evidence="2" key="1">
    <citation type="submission" date="2020-03" db="EMBL/GenBank/DDBJ databases">
        <title>The deep terrestrial virosphere.</title>
        <authorList>
            <person name="Holmfeldt K."/>
            <person name="Nilsson E."/>
            <person name="Simone D."/>
            <person name="Lopez-Fernandez M."/>
            <person name="Wu X."/>
            <person name="de Brujin I."/>
            <person name="Lundin D."/>
            <person name="Andersson A."/>
            <person name="Bertilsson S."/>
            <person name="Dopson M."/>
        </authorList>
    </citation>
    <scope>NUCLEOTIDE SEQUENCE</scope>
    <source>
        <strain evidence="1">MM171A00971</strain>
        <strain evidence="2">MM171B02681</strain>
    </source>
</reference>
<proteinExistence type="predicted"/>
<dbReference type="EMBL" id="MT143656">
    <property type="protein sequence ID" value="QJA99552.1"/>
    <property type="molecule type" value="Genomic_DNA"/>
</dbReference>
<evidence type="ECO:0000313" key="2">
    <source>
        <dbReference type="EMBL" id="QJH93081.1"/>
    </source>
</evidence>
<evidence type="ECO:0000313" key="1">
    <source>
        <dbReference type="EMBL" id="QJA99552.1"/>
    </source>
</evidence>
<protein>
    <submittedName>
        <fullName evidence="2">Uncharacterized protein</fullName>
    </submittedName>
</protein>
<dbReference type="AlphaFoldDB" id="A0A6M3X5S5"/>
<name>A0A6M3X5S5_9ZZZZ</name>
<accession>A0A6M3X5S5</accession>
<dbReference type="EMBL" id="MT143944">
    <property type="protein sequence ID" value="QJH93081.1"/>
    <property type="molecule type" value="Genomic_DNA"/>
</dbReference>
<organism evidence="2">
    <name type="scientific">viral metagenome</name>
    <dbReference type="NCBI Taxonomy" id="1070528"/>
    <lineage>
        <taxon>unclassified sequences</taxon>
        <taxon>metagenomes</taxon>
        <taxon>organismal metagenomes</taxon>
    </lineage>
</organism>
<sequence>MIEMEKSVAKEIIDEAIGRAALSAYLCADSDERFAIYPNGSWAVGKDVGHEIDPDEQPFALVSCFGWHDVYESFFTNGESYDPDSGSYIDENGRYFSEKELISHTCEYGDIENNLASFREQLLDFVHDRKLQRGF</sequence>